<evidence type="ECO:0000256" key="1">
    <source>
        <dbReference type="ARBA" id="ARBA00004651"/>
    </source>
</evidence>
<sequence>MDSASPRRRASVARHLSLEPSPSAPRRLSHGSIDALETSGHQRKRRRTSHPERQEDAPPDAVDLTTTEDMDPVSRTQAKQRADVILAQQSLDHNKGESVLLAYKCPVCMDTPVDATSTACGHLFCHRCIIDTLKFSEEQRLYQLCVRFSLTSVTQYGICQCLRVPFIAGTDPPLLSAPTTPTSSIDHIARMSIYSQDHAQSAAGLQSSQDIADIEANPRTPNPPISPTTKVPPSPPPETFTTAARLNSRETVRNRLRRSTTARSYYREDGAHDPNWQPGTEPGIDPSQPLPAYSTEWMASTPTELHGTSEITVVDFSQNEMRQYVLDNDTLEPFLAREREPWVQCRWINVNGLSWDAIRILGNEKGLHRLAVEDLINATNRTKVDWYSDHAYIVLKLQKLIKLKDDDSDSEDEEDENTHWTNERKSSASSISLRRPTKRTLVLEALKDLFRPKTREDSPDERYPAKDAPSGKGRSTSKASNLDDGSNVRFTPRSIQRYRGGPNEDRIAFMERHAILAAKGLCVTLEQVSIFLHADNTVTSFFETSADDIEGPIVRRLSTPETMLRQSCDASMVVQAILDAIIDLAIPVTTAYQDAIGDLELEVLTDPDVDQSKSLYVLTSEIAILRNCMQPIATVINALRDHRSDPVHTPGLGVLRNVGTATPTNDWSPYIGTATPNLKSLSGSSVSISPMCHTYLGDALDHCITIVEGYDQMRRAADNMIDLIFNTIGAYQNESMKQLTIVTCFYLPLTFLTGYFGMNFTSFAGIEHSDAYFWMIAVPFVFVTTIFLMRDKLQRYLVLLAQKRLITSSRRSRRRKRATERT</sequence>
<keyword evidence="5 13" id="KW-0812">Transmembrane</keyword>
<dbReference type="Pfam" id="PF01544">
    <property type="entry name" value="CorA"/>
    <property type="match status" value="1"/>
</dbReference>
<keyword evidence="9 13" id="KW-1133">Transmembrane helix</keyword>
<keyword evidence="4" id="KW-1003">Cell membrane</keyword>
<dbReference type="InterPro" id="IPR045863">
    <property type="entry name" value="CorA_TM1_TM2"/>
</dbReference>
<feature type="compositionally biased region" description="Pro residues" evidence="12">
    <location>
        <begin position="220"/>
        <end position="238"/>
    </location>
</feature>
<dbReference type="AlphaFoldDB" id="A0A401KIE3"/>
<reference evidence="15 16" key="1">
    <citation type="submission" date="2016-09" db="EMBL/GenBank/DDBJ databases">
        <title>Aspergillus awamori IFM 58123T.</title>
        <authorList>
            <person name="Kusuya Y."/>
            <person name="Shimizu M."/>
            <person name="Takahashi H."/>
            <person name="Yaguchi T."/>
        </authorList>
    </citation>
    <scope>NUCLEOTIDE SEQUENCE [LARGE SCALE GENOMIC DNA]</scope>
    <source>
        <strain evidence="15 16">IFM 58123</strain>
    </source>
</reference>
<evidence type="ECO:0000313" key="16">
    <source>
        <dbReference type="Proteomes" id="UP000286921"/>
    </source>
</evidence>
<evidence type="ECO:0000256" key="8">
    <source>
        <dbReference type="ARBA" id="ARBA00022833"/>
    </source>
</evidence>
<name>A0A401KIE3_ASPAW</name>
<evidence type="ECO:0000259" key="14">
    <source>
        <dbReference type="PROSITE" id="PS50089"/>
    </source>
</evidence>
<dbReference type="CDD" id="cd16449">
    <property type="entry name" value="RING-HC"/>
    <property type="match status" value="1"/>
</dbReference>
<keyword evidence="8" id="KW-0862">Zinc</keyword>
<evidence type="ECO:0000256" key="4">
    <source>
        <dbReference type="ARBA" id="ARBA00022475"/>
    </source>
</evidence>
<gene>
    <name evidence="15" type="ORF">AAWM_01942</name>
</gene>
<comment type="similarity">
    <text evidence="2">Belongs to the CorA metal ion transporter (MIT) (TC 1.A.35) family.</text>
</comment>
<dbReference type="InterPro" id="IPR017907">
    <property type="entry name" value="Znf_RING_CS"/>
</dbReference>
<comment type="caution">
    <text evidence="15">The sequence shown here is derived from an EMBL/GenBank/DDBJ whole genome shotgun (WGS) entry which is preliminary data.</text>
</comment>
<dbReference type="InterPro" id="IPR045861">
    <property type="entry name" value="CorA_cytoplasmic_dom"/>
</dbReference>
<feature type="domain" description="RING-type" evidence="14">
    <location>
        <begin position="105"/>
        <end position="145"/>
    </location>
</feature>
<dbReference type="GO" id="GO:0000287">
    <property type="term" value="F:magnesium ion binding"/>
    <property type="evidence" value="ECO:0007669"/>
    <property type="project" value="TreeGrafter"/>
</dbReference>
<dbReference type="STRING" id="105351.A0A401KIE3"/>
<dbReference type="PROSITE" id="PS00518">
    <property type="entry name" value="ZF_RING_1"/>
    <property type="match status" value="1"/>
</dbReference>
<dbReference type="PANTHER" id="PTHR46494">
    <property type="entry name" value="CORA FAMILY METAL ION TRANSPORTER (EUROFUNG)"/>
    <property type="match status" value="1"/>
</dbReference>
<dbReference type="InterPro" id="IPR002523">
    <property type="entry name" value="MgTranspt_CorA/ZnTranspt_ZntB"/>
</dbReference>
<feature type="region of interest" description="Disordered" evidence="12">
    <location>
        <begin position="453"/>
        <end position="497"/>
    </location>
</feature>
<dbReference type="Pfam" id="PF13923">
    <property type="entry name" value="zf-C3HC4_2"/>
    <property type="match status" value="1"/>
</dbReference>
<evidence type="ECO:0000256" key="6">
    <source>
        <dbReference type="ARBA" id="ARBA00022723"/>
    </source>
</evidence>
<feature type="transmembrane region" description="Helical" evidence="13">
    <location>
        <begin position="739"/>
        <end position="759"/>
    </location>
</feature>
<dbReference type="Gene3D" id="3.30.460.20">
    <property type="entry name" value="CorA soluble domain-like"/>
    <property type="match status" value="1"/>
</dbReference>
<evidence type="ECO:0000313" key="15">
    <source>
        <dbReference type="EMBL" id="GCB19057.1"/>
    </source>
</evidence>
<feature type="compositionally biased region" description="Acidic residues" evidence="12">
    <location>
        <begin position="406"/>
        <end position="416"/>
    </location>
</feature>
<dbReference type="GO" id="GO:0005886">
    <property type="term" value="C:plasma membrane"/>
    <property type="evidence" value="ECO:0007669"/>
    <property type="project" value="UniProtKB-SubCell"/>
</dbReference>
<evidence type="ECO:0000256" key="3">
    <source>
        <dbReference type="ARBA" id="ARBA00022448"/>
    </source>
</evidence>
<evidence type="ECO:0000256" key="11">
    <source>
        <dbReference type="PROSITE-ProRule" id="PRU00175"/>
    </source>
</evidence>
<feature type="region of interest" description="Disordered" evidence="12">
    <location>
        <begin position="405"/>
        <end position="433"/>
    </location>
</feature>
<dbReference type="SUPFAM" id="SSF57850">
    <property type="entry name" value="RING/U-box"/>
    <property type="match status" value="1"/>
</dbReference>
<feature type="transmembrane region" description="Helical" evidence="13">
    <location>
        <begin position="771"/>
        <end position="789"/>
    </location>
</feature>
<evidence type="ECO:0000256" key="12">
    <source>
        <dbReference type="SAM" id="MobiDB-lite"/>
    </source>
</evidence>
<accession>A0A401KIE3</accession>
<dbReference type="GO" id="GO:0015095">
    <property type="term" value="F:magnesium ion transmembrane transporter activity"/>
    <property type="evidence" value="ECO:0007669"/>
    <property type="project" value="TreeGrafter"/>
</dbReference>
<dbReference type="SUPFAM" id="SSF143865">
    <property type="entry name" value="CorA soluble domain-like"/>
    <property type="match status" value="1"/>
</dbReference>
<dbReference type="Gene3D" id="1.20.58.340">
    <property type="entry name" value="Magnesium transport protein CorA, transmembrane region"/>
    <property type="match status" value="2"/>
</dbReference>
<evidence type="ECO:0000256" key="7">
    <source>
        <dbReference type="ARBA" id="ARBA00022771"/>
    </source>
</evidence>
<feature type="compositionally biased region" description="Basic residues" evidence="12">
    <location>
        <begin position="1"/>
        <end position="12"/>
    </location>
</feature>
<dbReference type="PROSITE" id="PS50089">
    <property type="entry name" value="ZF_RING_2"/>
    <property type="match status" value="1"/>
</dbReference>
<keyword evidence="16" id="KW-1185">Reference proteome</keyword>
<feature type="region of interest" description="Disordered" evidence="12">
    <location>
        <begin position="214"/>
        <end position="294"/>
    </location>
</feature>
<organism evidence="15 16">
    <name type="scientific">Aspergillus awamori</name>
    <name type="common">Black koji mold</name>
    <dbReference type="NCBI Taxonomy" id="105351"/>
    <lineage>
        <taxon>Eukaryota</taxon>
        <taxon>Fungi</taxon>
        <taxon>Dikarya</taxon>
        <taxon>Ascomycota</taxon>
        <taxon>Pezizomycotina</taxon>
        <taxon>Eurotiomycetes</taxon>
        <taxon>Eurotiomycetidae</taxon>
        <taxon>Eurotiales</taxon>
        <taxon>Aspergillaceae</taxon>
        <taxon>Aspergillus</taxon>
    </lineage>
</organism>
<proteinExistence type="inferred from homology"/>
<comment type="subcellular location">
    <subcellularLocation>
        <location evidence="1">Cell membrane</location>
        <topology evidence="1">Multi-pass membrane protein</topology>
    </subcellularLocation>
</comment>
<evidence type="ECO:0000256" key="13">
    <source>
        <dbReference type="SAM" id="Phobius"/>
    </source>
</evidence>
<dbReference type="InterPro" id="IPR001841">
    <property type="entry name" value="Znf_RING"/>
</dbReference>
<dbReference type="Proteomes" id="UP000286921">
    <property type="component" value="Unassembled WGS sequence"/>
</dbReference>
<evidence type="ECO:0000256" key="2">
    <source>
        <dbReference type="ARBA" id="ARBA00009765"/>
    </source>
</evidence>
<evidence type="ECO:0000256" key="9">
    <source>
        <dbReference type="ARBA" id="ARBA00022989"/>
    </source>
</evidence>
<evidence type="ECO:0000256" key="10">
    <source>
        <dbReference type="ARBA" id="ARBA00023136"/>
    </source>
</evidence>
<dbReference type="EMBL" id="BDHI01000002">
    <property type="protein sequence ID" value="GCB19057.1"/>
    <property type="molecule type" value="Genomic_DNA"/>
</dbReference>
<dbReference type="InterPro" id="IPR013083">
    <property type="entry name" value="Znf_RING/FYVE/PHD"/>
</dbReference>
<dbReference type="Gene3D" id="3.30.40.10">
    <property type="entry name" value="Zinc/RING finger domain, C3HC4 (zinc finger)"/>
    <property type="match status" value="1"/>
</dbReference>
<dbReference type="SUPFAM" id="SSF144083">
    <property type="entry name" value="Magnesium transport protein CorA, transmembrane region"/>
    <property type="match status" value="1"/>
</dbReference>
<feature type="compositionally biased region" description="Basic and acidic residues" evidence="12">
    <location>
        <begin position="417"/>
        <end position="426"/>
    </location>
</feature>
<keyword evidence="3" id="KW-0813">Transport</keyword>
<evidence type="ECO:0000256" key="5">
    <source>
        <dbReference type="ARBA" id="ARBA00022692"/>
    </source>
</evidence>
<dbReference type="PANTHER" id="PTHR46494:SF1">
    <property type="entry name" value="CORA FAMILY METAL ION TRANSPORTER (EUROFUNG)"/>
    <property type="match status" value="1"/>
</dbReference>
<keyword evidence="7 11" id="KW-0863">Zinc-finger</keyword>
<keyword evidence="10 13" id="KW-0472">Membrane</keyword>
<feature type="region of interest" description="Disordered" evidence="12">
    <location>
        <begin position="1"/>
        <end position="72"/>
    </location>
</feature>
<dbReference type="GO" id="GO:0015087">
    <property type="term" value="F:cobalt ion transmembrane transporter activity"/>
    <property type="evidence" value="ECO:0007669"/>
    <property type="project" value="TreeGrafter"/>
</dbReference>
<feature type="compositionally biased region" description="Basic and acidic residues" evidence="12">
    <location>
        <begin position="453"/>
        <end position="465"/>
    </location>
</feature>
<feature type="compositionally biased region" description="Polar residues" evidence="12">
    <location>
        <begin position="473"/>
        <end position="484"/>
    </location>
</feature>
<protein>
    <submittedName>
        <fullName evidence="15">Magnesium transport protein CorA</fullName>
    </submittedName>
</protein>
<dbReference type="GO" id="GO:0008270">
    <property type="term" value="F:zinc ion binding"/>
    <property type="evidence" value="ECO:0007669"/>
    <property type="project" value="UniProtKB-KW"/>
</dbReference>
<dbReference type="GO" id="GO:0050897">
    <property type="term" value="F:cobalt ion binding"/>
    <property type="evidence" value="ECO:0007669"/>
    <property type="project" value="TreeGrafter"/>
</dbReference>
<keyword evidence="6" id="KW-0479">Metal-binding</keyword>